<accession>A0A150Q6N5</accession>
<feature type="domain" description="Peptidase C-terminal archaeal/bacterial" evidence="2">
    <location>
        <begin position="92"/>
        <end position="169"/>
    </location>
</feature>
<evidence type="ECO:0000313" key="3">
    <source>
        <dbReference type="EMBL" id="KYF63631.1"/>
    </source>
</evidence>
<dbReference type="Gene3D" id="2.60.120.380">
    <property type="match status" value="2"/>
</dbReference>
<name>A0A150Q6N5_SORCE</name>
<evidence type="ECO:0000259" key="2">
    <source>
        <dbReference type="Pfam" id="PF04151"/>
    </source>
</evidence>
<dbReference type="AlphaFoldDB" id="A0A150Q6N5"/>
<gene>
    <name evidence="3" type="ORF">BE04_44195</name>
</gene>
<evidence type="ECO:0000313" key="4">
    <source>
        <dbReference type="Proteomes" id="UP000075604"/>
    </source>
</evidence>
<organism evidence="3 4">
    <name type="scientific">Sorangium cellulosum</name>
    <name type="common">Polyangium cellulosum</name>
    <dbReference type="NCBI Taxonomy" id="56"/>
    <lineage>
        <taxon>Bacteria</taxon>
        <taxon>Pseudomonadati</taxon>
        <taxon>Myxococcota</taxon>
        <taxon>Polyangia</taxon>
        <taxon>Polyangiales</taxon>
        <taxon>Polyangiaceae</taxon>
        <taxon>Sorangium</taxon>
    </lineage>
</organism>
<evidence type="ECO:0000256" key="1">
    <source>
        <dbReference type="SAM" id="MobiDB-lite"/>
    </source>
</evidence>
<feature type="compositionally biased region" description="Low complexity" evidence="1">
    <location>
        <begin position="40"/>
        <end position="60"/>
    </location>
</feature>
<dbReference type="InterPro" id="IPR007280">
    <property type="entry name" value="Peptidase_C_arc/bac"/>
</dbReference>
<comment type="caution">
    <text evidence="3">The sequence shown here is derived from an EMBL/GenBank/DDBJ whole genome shotgun (WGS) entry which is preliminary data.</text>
</comment>
<sequence length="505" mass="52421">MYFLGFFVLGTMAATVAGCGGDDDGSGGSGGSGGEGGAGSTTTSTVTTTGVATSTSSGAGPVDDGNDSIEEAEELPAGNDGLEGTLEPLEEDADYYSFTGTKGLPVYLVTDAKPSDDERDPTYPDTVITLLDADGNQIAQNDDPEDGFTNDSELLTVLPADGEYFVVVQDCNAAFPESAFPNGCFDPAEVVSFDYSVQFLPLNLGASETDSLVAEAEPNNDAEQAVSMPYELNQDESAYYTTFVFGSFTDEADVDVYSFTPPETPEFENALLAQLSFSGPSGPEGNGSTVDVSEVAVFNATDLTSAYAKVDPSKGGDIAVPVEAGQEYFVFVKRPAGEVGKNDFYILLHSRTSSDPLEAEEETNGDVATPEGGLVSFPNGGGGVSFAVEGKLAGTEEAPDVDVYELPLDDTGEGWTISVICGAQRHGSGVRELRAEVLNGDGTEIGAAYAETETEAKDLFVNAKAIPEAPEGNRLLVQVSAGTPAADVTSRGYNCLFAYLPPAAD</sequence>
<feature type="region of interest" description="Disordered" evidence="1">
    <location>
        <begin position="26"/>
        <end position="69"/>
    </location>
</feature>
<reference evidence="3 4" key="1">
    <citation type="submission" date="2014-02" db="EMBL/GenBank/DDBJ databases">
        <title>The small core and large imbalanced accessory genome model reveals a collaborative survival strategy of Sorangium cellulosum strains in nature.</title>
        <authorList>
            <person name="Han K."/>
            <person name="Peng R."/>
            <person name="Blom J."/>
            <person name="Li Y.-Z."/>
        </authorList>
    </citation>
    <scope>NUCLEOTIDE SEQUENCE [LARGE SCALE GENOMIC DNA]</scope>
    <source>
        <strain evidence="3 4">So0157-18</strain>
    </source>
</reference>
<dbReference type="Pfam" id="PF04151">
    <property type="entry name" value="PPC"/>
    <property type="match status" value="1"/>
</dbReference>
<feature type="compositionally biased region" description="Gly residues" evidence="1">
    <location>
        <begin position="26"/>
        <end position="39"/>
    </location>
</feature>
<protein>
    <recommendedName>
        <fullName evidence="2">Peptidase C-terminal archaeal/bacterial domain-containing protein</fullName>
    </recommendedName>
</protein>
<dbReference type="EMBL" id="JELX01000592">
    <property type="protein sequence ID" value="KYF63631.1"/>
    <property type="molecule type" value="Genomic_DNA"/>
</dbReference>
<dbReference type="Proteomes" id="UP000075604">
    <property type="component" value="Unassembled WGS sequence"/>
</dbReference>
<proteinExistence type="predicted"/>